<keyword evidence="3" id="KW-1185">Reference proteome</keyword>
<organism evidence="2 3">
    <name type="scientific">Rhizophagus clarus</name>
    <dbReference type="NCBI Taxonomy" id="94130"/>
    <lineage>
        <taxon>Eukaryota</taxon>
        <taxon>Fungi</taxon>
        <taxon>Fungi incertae sedis</taxon>
        <taxon>Mucoromycota</taxon>
        <taxon>Glomeromycotina</taxon>
        <taxon>Glomeromycetes</taxon>
        <taxon>Glomerales</taxon>
        <taxon>Glomeraceae</taxon>
        <taxon>Rhizophagus</taxon>
    </lineage>
</organism>
<sequence length="297" mass="33996">MYVFVIKRRSTTPPSPCISCGCGPTRLHDYVFIVANIKLILDYAFIGFYLWYSRLSLWQLPDNDDHLGAFCFFSRVESKSNEVEFFDGTTQWIGTKNEFSDLSRDWFFIQVDKNETLEEAHKRYLDESIAISHKSHSLIDMRKTGIYSATSLRLFQDVTNGLIKSESLSVEDELWTSKASTGSMNLMKVMQDNMTELIEIKREKGIAGKVAKELLASLWGILYENPRKNGKEGPHRRMKPIILALGRKTRTEIIKPISDHIKRIHTDGLIIANRIDINLRVGSNKGELKCEKMGALL</sequence>
<keyword evidence="1" id="KW-0812">Transmembrane</keyword>
<protein>
    <submittedName>
        <fullName evidence="2">Uncharacterized protein</fullName>
    </submittedName>
</protein>
<gene>
    <name evidence="2" type="ORF">RclHR1_05830008</name>
</gene>
<keyword evidence="1" id="KW-0472">Membrane</keyword>
<evidence type="ECO:0000313" key="3">
    <source>
        <dbReference type="Proteomes" id="UP000247702"/>
    </source>
</evidence>
<dbReference type="AlphaFoldDB" id="A0A2Z6S6C7"/>
<proteinExistence type="predicted"/>
<evidence type="ECO:0000313" key="2">
    <source>
        <dbReference type="EMBL" id="GBC04730.1"/>
    </source>
</evidence>
<accession>A0A2Z6S6C7</accession>
<dbReference type="Proteomes" id="UP000247702">
    <property type="component" value="Unassembled WGS sequence"/>
</dbReference>
<feature type="transmembrane region" description="Helical" evidence="1">
    <location>
        <begin position="30"/>
        <end position="52"/>
    </location>
</feature>
<reference evidence="2 3" key="1">
    <citation type="submission" date="2017-11" db="EMBL/GenBank/DDBJ databases">
        <title>The genome of Rhizophagus clarus HR1 reveals common genetic basis of auxotrophy among arbuscular mycorrhizal fungi.</title>
        <authorList>
            <person name="Kobayashi Y."/>
        </authorList>
    </citation>
    <scope>NUCLEOTIDE SEQUENCE [LARGE SCALE GENOMIC DNA]</scope>
    <source>
        <strain evidence="2 3">HR1</strain>
    </source>
</reference>
<dbReference type="PROSITE" id="PS51257">
    <property type="entry name" value="PROKAR_LIPOPROTEIN"/>
    <property type="match status" value="1"/>
</dbReference>
<name>A0A2Z6S6C7_9GLOM</name>
<evidence type="ECO:0000256" key="1">
    <source>
        <dbReference type="SAM" id="Phobius"/>
    </source>
</evidence>
<keyword evidence="1" id="KW-1133">Transmembrane helix</keyword>
<comment type="caution">
    <text evidence="2">The sequence shown here is derived from an EMBL/GenBank/DDBJ whole genome shotgun (WGS) entry which is preliminary data.</text>
</comment>
<dbReference type="EMBL" id="BEXD01003963">
    <property type="protein sequence ID" value="GBC04730.1"/>
    <property type="molecule type" value="Genomic_DNA"/>
</dbReference>